<comment type="caution">
    <text evidence="2">The sequence shown here is derived from an EMBL/GenBank/DDBJ whole genome shotgun (WGS) entry which is preliminary data.</text>
</comment>
<dbReference type="Proteomes" id="UP000612362">
    <property type="component" value="Unassembled WGS sequence"/>
</dbReference>
<feature type="transmembrane region" description="Helical" evidence="1">
    <location>
        <begin position="117"/>
        <end position="140"/>
    </location>
</feature>
<keyword evidence="1" id="KW-0812">Transmembrane</keyword>
<keyword evidence="1" id="KW-0472">Membrane</keyword>
<sequence>MQIRHQRHSVWDASARDQRGRRGIHSVALVPLESETRHTDEYVWEGAWESPEVLDVFKAAGSRIEPELPESEIIEWIYEAGKSVHTEANMSALAVSHEERASMLDVQAEEKRPAKRLFLWLLALLVLGIIGIMACGYLLAMSTPNL</sequence>
<keyword evidence="3" id="KW-1185">Reference proteome</keyword>
<accession>A0A8J3MPW3</accession>
<evidence type="ECO:0000313" key="3">
    <source>
        <dbReference type="Proteomes" id="UP000612362"/>
    </source>
</evidence>
<keyword evidence="1" id="KW-1133">Transmembrane helix</keyword>
<organism evidence="2 3">
    <name type="scientific">Ktedonospora formicarum</name>
    <dbReference type="NCBI Taxonomy" id="2778364"/>
    <lineage>
        <taxon>Bacteria</taxon>
        <taxon>Bacillati</taxon>
        <taxon>Chloroflexota</taxon>
        <taxon>Ktedonobacteria</taxon>
        <taxon>Ktedonobacterales</taxon>
        <taxon>Ktedonobacteraceae</taxon>
        <taxon>Ktedonospora</taxon>
    </lineage>
</organism>
<gene>
    <name evidence="2" type="ORF">KSX_14780</name>
</gene>
<name>A0A8J3MPW3_9CHLR</name>
<proteinExistence type="predicted"/>
<protein>
    <submittedName>
        <fullName evidence="2">Uncharacterized protein</fullName>
    </submittedName>
</protein>
<evidence type="ECO:0000256" key="1">
    <source>
        <dbReference type="SAM" id="Phobius"/>
    </source>
</evidence>
<evidence type="ECO:0000313" key="2">
    <source>
        <dbReference type="EMBL" id="GHO43315.1"/>
    </source>
</evidence>
<reference evidence="2" key="1">
    <citation type="submission" date="2020-10" db="EMBL/GenBank/DDBJ databases">
        <title>Taxonomic study of unclassified bacteria belonging to the class Ktedonobacteria.</title>
        <authorList>
            <person name="Yabe S."/>
            <person name="Wang C.M."/>
            <person name="Zheng Y."/>
            <person name="Sakai Y."/>
            <person name="Cavaletti L."/>
            <person name="Monciardini P."/>
            <person name="Donadio S."/>
        </authorList>
    </citation>
    <scope>NUCLEOTIDE SEQUENCE</scope>
    <source>
        <strain evidence="2">SOSP1-1</strain>
    </source>
</reference>
<dbReference type="EMBL" id="BNJF01000001">
    <property type="protein sequence ID" value="GHO43315.1"/>
    <property type="molecule type" value="Genomic_DNA"/>
</dbReference>
<dbReference type="RefSeq" id="WP_220192795.1">
    <property type="nucleotide sequence ID" value="NZ_BNJF01000001.1"/>
</dbReference>
<dbReference type="AlphaFoldDB" id="A0A8J3MPW3"/>